<dbReference type="Pfam" id="PF05145">
    <property type="entry name" value="AbrB"/>
    <property type="match status" value="1"/>
</dbReference>
<accession>A0A323TCG8</accession>
<feature type="transmembrane region" description="Helical" evidence="1">
    <location>
        <begin position="233"/>
        <end position="250"/>
    </location>
</feature>
<comment type="caution">
    <text evidence="2">The sequence shown here is derived from an EMBL/GenBank/DDBJ whole genome shotgun (WGS) entry which is preliminary data.</text>
</comment>
<dbReference type="Proteomes" id="UP000248214">
    <property type="component" value="Unassembled WGS sequence"/>
</dbReference>
<reference evidence="2 3" key="1">
    <citation type="submission" date="2017-10" db="EMBL/GenBank/DDBJ databases">
        <title>Bacillus sp. nov., a halophilic bacterium isolated from a Keqin Lake.</title>
        <authorList>
            <person name="Wang H."/>
        </authorList>
    </citation>
    <scope>NUCLEOTIDE SEQUENCE [LARGE SCALE GENOMIC DNA]</scope>
    <source>
        <strain evidence="2 3">KQ-12</strain>
    </source>
</reference>
<evidence type="ECO:0008006" key="4">
    <source>
        <dbReference type="Google" id="ProtNLM"/>
    </source>
</evidence>
<keyword evidence="3" id="KW-1185">Reference proteome</keyword>
<dbReference type="InterPro" id="IPR017516">
    <property type="entry name" value="AbrB_dup"/>
</dbReference>
<feature type="transmembrane region" description="Helical" evidence="1">
    <location>
        <begin position="57"/>
        <end position="73"/>
    </location>
</feature>
<dbReference type="PANTHER" id="PTHR38457:SF1">
    <property type="entry name" value="REGULATOR ABRB-RELATED"/>
    <property type="match status" value="1"/>
</dbReference>
<dbReference type="InterPro" id="IPR007820">
    <property type="entry name" value="AbrB_fam"/>
</dbReference>
<dbReference type="GO" id="GO:0016020">
    <property type="term" value="C:membrane"/>
    <property type="evidence" value="ECO:0007669"/>
    <property type="project" value="InterPro"/>
</dbReference>
<dbReference type="PIRSF" id="PIRSF038991">
    <property type="entry name" value="Protein_AbrB"/>
    <property type="match status" value="1"/>
</dbReference>
<feature type="transmembrane region" description="Helical" evidence="1">
    <location>
        <begin position="290"/>
        <end position="313"/>
    </location>
</feature>
<dbReference type="PANTHER" id="PTHR38457">
    <property type="entry name" value="REGULATOR ABRB-RELATED"/>
    <property type="match status" value="1"/>
</dbReference>
<keyword evidence="1" id="KW-0472">Membrane</keyword>
<sequence>MELSAVIRAGTIVIIALAVGWIFNLLQVPAGWLLGALLTGLFVGLTRSNVNYDGWPFKLALSLVGANIGLLMNKELFGIIGLYLGPLLITLLLTLISGFFLGWLLFHWSKILDKRTAFFCCIPGGASEIISVSSEYGADERIVAAFHTARITLFVLCIPFVAGIWNNTNGNELTEVASYSLSYELILTFIVVMTLATVLNRLFKVPAGALLYAIAMGFIFGEFVFQIERVPNYIGGIGQGLIGVMVGVRFDRETLVRLKRIGTVSISILSIYLGISFISGYVFWKLSDVTYIVGLLSVVPAGAAEMSATAFALELEPTLVASLQIIRVISIFVTLPLLIWLINKLR</sequence>
<protein>
    <recommendedName>
        <fullName evidence="4">Ammonia monooxygenase</fullName>
    </recommendedName>
</protein>
<keyword evidence="1" id="KW-1133">Transmembrane helix</keyword>
<name>A0A323TCG8_9BACI</name>
<dbReference type="EMBL" id="PDOD01000003">
    <property type="protein sequence ID" value="PYZ92699.1"/>
    <property type="molecule type" value="Genomic_DNA"/>
</dbReference>
<gene>
    <name evidence="2" type="ORF">CR194_13660</name>
</gene>
<dbReference type="GO" id="GO:0010468">
    <property type="term" value="P:regulation of gene expression"/>
    <property type="evidence" value="ECO:0007669"/>
    <property type="project" value="InterPro"/>
</dbReference>
<feature type="transmembrane region" description="Helical" evidence="1">
    <location>
        <begin position="142"/>
        <end position="165"/>
    </location>
</feature>
<dbReference type="NCBIfam" id="TIGR03082">
    <property type="entry name" value="Gneg_AbrB_dup"/>
    <property type="match status" value="2"/>
</dbReference>
<evidence type="ECO:0000313" key="2">
    <source>
        <dbReference type="EMBL" id="PYZ92699.1"/>
    </source>
</evidence>
<feature type="transmembrane region" description="Helical" evidence="1">
    <location>
        <begin position="210"/>
        <end position="227"/>
    </location>
</feature>
<keyword evidence="1" id="KW-0812">Transmembrane</keyword>
<dbReference type="AlphaFoldDB" id="A0A323TCG8"/>
<evidence type="ECO:0000313" key="3">
    <source>
        <dbReference type="Proteomes" id="UP000248214"/>
    </source>
</evidence>
<feature type="transmembrane region" description="Helical" evidence="1">
    <location>
        <begin position="262"/>
        <end position="284"/>
    </location>
</feature>
<evidence type="ECO:0000256" key="1">
    <source>
        <dbReference type="SAM" id="Phobius"/>
    </source>
</evidence>
<feature type="transmembrane region" description="Helical" evidence="1">
    <location>
        <begin position="79"/>
        <end position="106"/>
    </location>
</feature>
<feature type="transmembrane region" description="Helical" evidence="1">
    <location>
        <begin position="185"/>
        <end position="203"/>
    </location>
</feature>
<feature type="transmembrane region" description="Helical" evidence="1">
    <location>
        <begin position="325"/>
        <end position="342"/>
    </location>
</feature>
<organism evidence="2 3">
    <name type="scientific">Salipaludibacillus keqinensis</name>
    <dbReference type="NCBI Taxonomy" id="2045207"/>
    <lineage>
        <taxon>Bacteria</taxon>
        <taxon>Bacillati</taxon>
        <taxon>Bacillota</taxon>
        <taxon>Bacilli</taxon>
        <taxon>Bacillales</taxon>
        <taxon>Bacillaceae</taxon>
    </lineage>
</organism>
<feature type="transmembrane region" description="Helical" evidence="1">
    <location>
        <begin position="5"/>
        <end position="23"/>
    </location>
</feature>
<proteinExistence type="predicted"/>